<dbReference type="Proteomes" id="UP001642484">
    <property type="component" value="Unassembled WGS sequence"/>
</dbReference>
<protein>
    <submittedName>
        <fullName evidence="2">Uncharacterized protein</fullName>
    </submittedName>
</protein>
<evidence type="ECO:0000313" key="3">
    <source>
        <dbReference type="Proteomes" id="UP001642484"/>
    </source>
</evidence>
<feature type="compositionally biased region" description="Basic and acidic residues" evidence="1">
    <location>
        <begin position="95"/>
        <end position="106"/>
    </location>
</feature>
<comment type="caution">
    <text evidence="2">The sequence shown here is derived from an EMBL/GenBank/DDBJ whole genome shotgun (WGS) entry which is preliminary data.</text>
</comment>
<feature type="compositionally biased region" description="Polar residues" evidence="1">
    <location>
        <begin position="270"/>
        <end position="282"/>
    </location>
</feature>
<evidence type="ECO:0000256" key="1">
    <source>
        <dbReference type="SAM" id="MobiDB-lite"/>
    </source>
</evidence>
<gene>
    <name evidence="2" type="ORF">CCMP2556_LOCUS44912</name>
</gene>
<feature type="compositionally biased region" description="Acidic residues" evidence="1">
    <location>
        <begin position="107"/>
        <end position="118"/>
    </location>
</feature>
<feature type="region of interest" description="Disordered" evidence="1">
    <location>
        <begin position="95"/>
        <end position="145"/>
    </location>
</feature>
<dbReference type="EMBL" id="CAXAMN010025295">
    <property type="protein sequence ID" value="CAK9094127.1"/>
    <property type="molecule type" value="Genomic_DNA"/>
</dbReference>
<reference evidence="2 3" key="1">
    <citation type="submission" date="2024-02" db="EMBL/GenBank/DDBJ databases">
        <authorList>
            <person name="Chen Y."/>
            <person name="Shah S."/>
            <person name="Dougan E. K."/>
            <person name="Thang M."/>
            <person name="Chan C."/>
        </authorList>
    </citation>
    <scope>NUCLEOTIDE SEQUENCE [LARGE SCALE GENOMIC DNA]</scope>
</reference>
<feature type="region of interest" description="Disordered" evidence="1">
    <location>
        <begin position="229"/>
        <end position="282"/>
    </location>
</feature>
<feature type="compositionally biased region" description="Acidic residues" evidence="1">
    <location>
        <begin position="126"/>
        <end position="144"/>
    </location>
</feature>
<proteinExistence type="predicted"/>
<sequence length="479" mass="53698">MRTAVDHPIEELRVQRVKDQQALVKGLRLAFEEGDAAGCDREVIDNCKRVYSELRIFTAVRSTLHRLALEQAAQRIAEEAARKVAERRAAKEAAREARRQAALEKGEDFEESDDESDDGQSKFYTEEDEIEEEEEDPKDVEDGSADTLGVALMRAREISGRHEIRDFGKAFMKELHEEAYRQLLMRELIFSTAQRSAAELQHILQQVVQEGIGSAKVGQMPQDVAHEIGKEKEERPGVRRFLPDANGQDVVAPEPEAGVSKQELHDSGEQAPSKQSEQDAATSVSEAYTRLAFLEMIDAMEARDLDLLLKLVPAAKAASVQETEINLGWRLVCELELGEALKKQDLKEIRMRIEKAREAEVEEDTIRDGARKLAQWEIREGIKVDDAKMLERAIEEGAAAGLTDKQLFMGKQAFLKLQVAVAATTDSMETIHKLLATAKEMGWPSDHKDLVVAQARLAFLELRSDPRKVQDAAMLHLAI</sequence>
<evidence type="ECO:0000313" key="2">
    <source>
        <dbReference type="EMBL" id="CAK9094127.1"/>
    </source>
</evidence>
<name>A0ABP0R0R0_9DINO</name>
<keyword evidence="3" id="KW-1185">Reference proteome</keyword>
<organism evidence="2 3">
    <name type="scientific">Durusdinium trenchii</name>
    <dbReference type="NCBI Taxonomy" id="1381693"/>
    <lineage>
        <taxon>Eukaryota</taxon>
        <taxon>Sar</taxon>
        <taxon>Alveolata</taxon>
        <taxon>Dinophyceae</taxon>
        <taxon>Suessiales</taxon>
        <taxon>Symbiodiniaceae</taxon>
        <taxon>Durusdinium</taxon>
    </lineage>
</organism>
<accession>A0ABP0R0R0</accession>